<organism evidence="2 3">
    <name type="scientific">Penaeus vannamei</name>
    <name type="common">Whiteleg shrimp</name>
    <name type="synonym">Litopenaeus vannamei</name>
    <dbReference type="NCBI Taxonomy" id="6689"/>
    <lineage>
        <taxon>Eukaryota</taxon>
        <taxon>Metazoa</taxon>
        <taxon>Ecdysozoa</taxon>
        <taxon>Arthropoda</taxon>
        <taxon>Crustacea</taxon>
        <taxon>Multicrustacea</taxon>
        <taxon>Malacostraca</taxon>
        <taxon>Eumalacostraca</taxon>
        <taxon>Eucarida</taxon>
        <taxon>Decapoda</taxon>
        <taxon>Dendrobranchiata</taxon>
        <taxon>Penaeoidea</taxon>
        <taxon>Penaeidae</taxon>
        <taxon>Penaeus</taxon>
    </lineage>
</organism>
<feature type="compositionally biased region" description="Basic and acidic residues" evidence="1">
    <location>
        <begin position="12"/>
        <end position="30"/>
    </location>
</feature>
<dbReference type="EMBL" id="QCYY01001302">
    <property type="protein sequence ID" value="ROT79020.1"/>
    <property type="molecule type" value="Genomic_DNA"/>
</dbReference>
<keyword evidence="3" id="KW-1185">Reference proteome</keyword>
<reference evidence="2 3" key="2">
    <citation type="submission" date="2019-01" db="EMBL/GenBank/DDBJ databases">
        <title>The decoding of complex shrimp genome reveals the adaptation for benthos swimmer, frequently molting mechanism and breeding impact on genome.</title>
        <authorList>
            <person name="Sun Y."/>
            <person name="Gao Y."/>
            <person name="Yu Y."/>
        </authorList>
    </citation>
    <scope>NUCLEOTIDE SEQUENCE [LARGE SCALE GENOMIC DNA]</scope>
    <source>
        <tissue evidence="2">Muscle</tissue>
    </source>
</reference>
<feature type="region of interest" description="Disordered" evidence="1">
    <location>
        <begin position="1"/>
        <end position="70"/>
    </location>
</feature>
<reference evidence="2 3" key="1">
    <citation type="submission" date="2018-04" db="EMBL/GenBank/DDBJ databases">
        <authorList>
            <person name="Zhang X."/>
            <person name="Yuan J."/>
            <person name="Li F."/>
            <person name="Xiang J."/>
        </authorList>
    </citation>
    <scope>NUCLEOTIDE SEQUENCE [LARGE SCALE GENOMIC DNA]</scope>
    <source>
        <tissue evidence="2">Muscle</tissue>
    </source>
</reference>
<feature type="compositionally biased region" description="Low complexity" evidence="1">
    <location>
        <begin position="416"/>
        <end position="435"/>
    </location>
</feature>
<accession>A0A423TRD6</accession>
<evidence type="ECO:0000313" key="3">
    <source>
        <dbReference type="Proteomes" id="UP000283509"/>
    </source>
</evidence>
<protein>
    <submittedName>
        <fullName evidence="2">Uncharacterized protein</fullName>
    </submittedName>
</protein>
<name>A0A423TRD6_PENVA</name>
<feature type="region of interest" description="Disordered" evidence="1">
    <location>
        <begin position="416"/>
        <end position="437"/>
    </location>
</feature>
<feature type="region of interest" description="Disordered" evidence="1">
    <location>
        <begin position="269"/>
        <end position="290"/>
    </location>
</feature>
<dbReference type="Proteomes" id="UP000283509">
    <property type="component" value="Unassembled WGS sequence"/>
</dbReference>
<gene>
    <name evidence="2" type="ORF">C7M84_002263</name>
</gene>
<proteinExistence type="predicted"/>
<evidence type="ECO:0000313" key="2">
    <source>
        <dbReference type="EMBL" id="ROT79020.1"/>
    </source>
</evidence>
<comment type="caution">
    <text evidence="2">The sequence shown here is derived from an EMBL/GenBank/DDBJ whole genome shotgun (WGS) entry which is preliminary data.</text>
</comment>
<sequence length="464" mass="50969">MSARGTCGSRPSIREVKEEVTEQLQQRDGENVQPGRAPPVLRVSPFPRTESPQRPRRRNATSTNDNKDAHYDRQSSLNIALAPPPTRHTLTTALILSFHSFASPISFLPSPFPPSFPYSHPFPHLFFLPSFPLFLHPISPSLRHPKTKLLRLARSLPSSPAAPAPSRSQVNARLPLVDAPSATFSKPSSLRAPFLPSAFRCVFTSDVSPLFPDQKRTASLRQPNQPLNMKPILYTSPPSRPSSLPYPLHTHSTHPLPPIHPIILTAIHSLKRKEKKRRGKNGPRSPRRLRRLALPTLINPIQKSQRRDDRARCKDAQPFASNRCHDLCLTHSRTHLHLKGALVILRLPAKKRGKTVNYSRPHRSPSPHNTGQTLQTAFIHRRLTSPPLSTSAAPHCSSLLLRTRASTASRSCLGRPAPLAEARSRPSPSAPAAEAGTAVKSDGAVNLDQGLGSVSACKHAGRAG</sequence>
<dbReference type="AlphaFoldDB" id="A0A423TRD6"/>
<evidence type="ECO:0000256" key="1">
    <source>
        <dbReference type="SAM" id="MobiDB-lite"/>
    </source>
</evidence>